<reference evidence="2" key="1">
    <citation type="journal article" date="2014" name="Int. J. Syst. Evol. Microbiol.">
        <title>Complete genome sequence of Corynebacterium casei LMG S-19264T (=DSM 44701T), isolated from a smear-ripened cheese.</title>
        <authorList>
            <consortium name="US DOE Joint Genome Institute (JGI-PGF)"/>
            <person name="Walter F."/>
            <person name="Albersmeier A."/>
            <person name="Kalinowski J."/>
            <person name="Ruckert C."/>
        </authorList>
    </citation>
    <scope>NUCLEOTIDE SEQUENCE</scope>
    <source>
        <strain evidence="2">CGMCC 1.15958</strain>
    </source>
</reference>
<dbReference type="RefSeq" id="WP_188766117.1">
    <property type="nucleotide sequence ID" value="NZ_BMKK01000004.1"/>
</dbReference>
<feature type="chain" id="PRO_5037495869" description="Lipocalin-like domain-containing protein" evidence="1">
    <location>
        <begin position="16"/>
        <end position="334"/>
    </location>
</feature>
<dbReference type="Proteomes" id="UP000609064">
    <property type="component" value="Unassembled WGS sequence"/>
</dbReference>
<dbReference type="AlphaFoldDB" id="A0A916YR22"/>
<name>A0A916YR22_9BACT</name>
<keyword evidence="1" id="KW-0732">Signal</keyword>
<evidence type="ECO:0000313" key="3">
    <source>
        <dbReference type="Proteomes" id="UP000609064"/>
    </source>
</evidence>
<sequence length="334" mass="35811">MKTILFILFSVYAFAQIGTKVQTSKPQLIGKWSNNEFGFAMVLELNSDGSGNFDGERISYTSTPSTLSVKQDGETTIYKYLLQNNKLTLSGGDLDAPITFSKGTSSVNSTPNITTNANADIPKTSAIAPANLLGTWSVNGETVVFKNDKTGTYNGNPFRYSVAGNTLTTSGNTGTTVFTFAVNGNYLTLIGGGVNVVMQRGNASNSQSNTYGKSSGGGIDQSIVGKWCWANTSSTYSSSYNSSKCIVINANGSYEYYAEGSISGYGGGGYGGSSSQSADRGTWRLEGNRIHVQSQAEGYKVYSFEKRNHPKNGDPMIVIDGDTYVSYYQKAPWR</sequence>
<feature type="signal peptide" evidence="1">
    <location>
        <begin position="1"/>
        <end position="15"/>
    </location>
</feature>
<proteinExistence type="predicted"/>
<keyword evidence="3" id="KW-1185">Reference proteome</keyword>
<dbReference type="EMBL" id="BMKK01000004">
    <property type="protein sequence ID" value="GGD57400.1"/>
    <property type="molecule type" value="Genomic_DNA"/>
</dbReference>
<accession>A0A916YR22</accession>
<evidence type="ECO:0000256" key="1">
    <source>
        <dbReference type="SAM" id="SignalP"/>
    </source>
</evidence>
<evidence type="ECO:0000313" key="2">
    <source>
        <dbReference type="EMBL" id="GGD57400.1"/>
    </source>
</evidence>
<gene>
    <name evidence="2" type="ORF">GCM10011514_21870</name>
</gene>
<evidence type="ECO:0008006" key="4">
    <source>
        <dbReference type="Google" id="ProtNLM"/>
    </source>
</evidence>
<reference evidence="2" key="2">
    <citation type="submission" date="2020-09" db="EMBL/GenBank/DDBJ databases">
        <authorList>
            <person name="Sun Q."/>
            <person name="Zhou Y."/>
        </authorList>
    </citation>
    <scope>NUCLEOTIDE SEQUENCE</scope>
    <source>
        <strain evidence="2">CGMCC 1.15958</strain>
    </source>
</reference>
<protein>
    <recommendedName>
        <fullName evidence="4">Lipocalin-like domain-containing protein</fullName>
    </recommendedName>
</protein>
<comment type="caution">
    <text evidence="2">The sequence shown here is derived from an EMBL/GenBank/DDBJ whole genome shotgun (WGS) entry which is preliminary data.</text>
</comment>
<organism evidence="2 3">
    <name type="scientific">Emticicia aquatilis</name>
    <dbReference type="NCBI Taxonomy" id="1537369"/>
    <lineage>
        <taxon>Bacteria</taxon>
        <taxon>Pseudomonadati</taxon>
        <taxon>Bacteroidota</taxon>
        <taxon>Cytophagia</taxon>
        <taxon>Cytophagales</taxon>
        <taxon>Leadbetterellaceae</taxon>
        <taxon>Emticicia</taxon>
    </lineage>
</organism>